<evidence type="ECO:0000256" key="6">
    <source>
        <dbReference type="ARBA" id="ARBA00022679"/>
    </source>
</evidence>
<evidence type="ECO:0000256" key="7">
    <source>
        <dbReference type="ARBA" id="ARBA00022898"/>
    </source>
</evidence>
<dbReference type="InterPro" id="IPR015422">
    <property type="entry name" value="PyrdxlP-dep_Trfase_small"/>
</dbReference>
<dbReference type="PANTHER" id="PTHR43247:SF1">
    <property type="entry name" value="PHOSPHOSERINE AMINOTRANSFERASE"/>
    <property type="match status" value="1"/>
</dbReference>
<organism evidence="14">
    <name type="scientific">Arcella intermedia</name>
    <dbReference type="NCBI Taxonomy" id="1963864"/>
    <lineage>
        <taxon>Eukaryota</taxon>
        <taxon>Amoebozoa</taxon>
        <taxon>Tubulinea</taxon>
        <taxon>Elardia</taxon>
        <taxon>Arcellinida</taxon>
        <taxon>Sphaerothecina</taxon>
        <taxon>Arcellidae</taxon>
        <taxon>Arcella</taxon>
    </lineage>
</organism>
<dbReference type="AlphaFoldDB" id="A0A6B2L7S5"/>
<dbReference type="Gene3D" id="3.40.640.10">
    <property type="entry name" value="Type I PLP-dependent aspartate aminotransferase-like (Major domain)"/>
    <property type="match status" value="1"/>
</dbReference>
<dbReference type="InterPro" id="IPR015421">
    <property type="entry name" value="PyrdxlP-dep_Trfase_major"/>
</dbReference>
<comment type="cofactor">
    <cofactor evidence="1 11">
        <name>pyridoxal 5'-phosphate</name>
        <dbReference type="ChEBI" id="CHEBI:597326"/>
    </cofactor>
</comment>
<keyword evidence="7" id="KW-0663">Pyridoxal phosphate</keyword>
<dbReference type="Gene3D" id="3.90.1150.10">
    <property type="entry name" value="Aspartate Aminotransferase, domain 1"/>
    <property type="match status" value="1"/>
</dbReference>
<evidence type="ECO:0000256" key="12">
    <source>
        <dbReference type="RuleBase" id="RU004505"/>
    </source>
</evidence>
<keyword evidence="6 12" id="KW-0808">Transferase</keyword>
<protein>
    <recommendedName>
        <fullName evidence="12">Phosphoserine aminotransferase</fullName>
        <ecNumber evidence="12">2.6.1.52</ecNumber>
    </recommendedName>
</protein>
<dbReference type="Pfam" id="PF00266">
    <property type="entry name" value="Aminotran_5"/>
    <property type="match status" value="1"/>
</dbReference>
<evidence type="ECO:0000256" key="3">
    <source>
        <dbReference type="ARBA" id="ARBA00006904"/>
    </source>
</evidence>
<comment type="catalytic activity">
    <reaction evidence="10 12">
        <text>O-phospho-L-serine + 2-oxoglutarate = 3-phosphooxypyruvate + L-glutamate</text>
        <dbReference type="Rhea" id="RHEA:14329"/>
        <dbReference type="ChEBI" id="CHEBI:16810"/>
        <dbReference type="ChEBI" id="CHEBI:18110"/>
        <dbReference type="ChEBI" id="CHEBI:29985"/>
        <dbReference type="ChEBI" id="CHEBI:57524"/>
        <dbReference type="EC" id="2.6.1.52"/>
    </reaction>
</comment>
<dbReference type="GO" id="GO:0006564">
    <property type="term" value="P:L-serine biosynthetic process"/>
    <property type="evidence" value="ECO:0007669"/>
    <property type="project" value="UniProtKB-KW"/>
</dbReference>
<keyword evidence="5 12" id="KW-0028">Amino-acid biosynthesis</keyword>
<evidence type="ECO:0000256" key="9">
    <source>
        <dbReference type="ARBA" id="ARBA00047630"/>
    </source>
</evidence>
<keyword evidence="8 12" id="KW-0718">Serine biosynthesis</keyword>
<dbReference type="PIRSF" id="PIRSF000525">
    <property type="entry name" value="SerC"/>
    <property type="match status" value="1"/>
</dbReference>
<name>A0A6B2L7S5_9EUKA</name>
<dbReference type="InterPro" id="IPR020578">
    <property type="entry name" value="Aminotrans_V_PyrdxlP_BS"/>
</dbReference>
<comment type="catalytic activity">
    <reaction evidence="9">
        <text>4-(phosphooxy)-L-threonine + 2-oxoglutarate = (R)-3-hydroxy-2-oxo-4-phosphooxybutanoate + L-glutamate</text>
        <dbReference type="Rhea" id="RHEA:16573"/>
        <dbReference type="ChEBI" id="CHEBI:16810"/>
        <dbReference type="ChEBI" id="CHEBI:29985"/>
        <dbReference type="ChEBI" id="CHEBI:58452"/>
        <dbReference type="ChEBI" id="CHEBI:58538"/>
        <dbReference type="EC" id="2.6.1.52"/>
    </reaction>
</comment>
<dbReference type="GO" id="GO:0030170">
    <property type="term" value="F:pyridoxal phosphate binding"/>
    <property type="evidence" value="ECO:0007669"/>
    <property type="project" value="TreeGrafter"/>
</dbReference>
<dbReference type="InterPro" id="IPR000192">
    <property type="entry name" value="Aminotrans_V_dom"/>
</dbReference>
<sequence length="365" mass="39815">MERVINFGAGPAQIPLEVLQEVQRDLLNIGGSGMSILEVSHRGGVFDKIIKEAEEDLRSVLSIPSNYKVIFFQGGGTAQFASVPLNLLGPSNVPPDYLITGKWSQSAYNEAKLYCAPQAACDSPNSQFVTIPPSTSWVQNPKAPYIFYCDNETVDGIEFSGIPSTLPGVPLVVDMSSNFLSRPVDVSKFGAIYAGAQKNCGMSGVTIVIVREDLLDIRSPHPIPTILNWKKNSSLGSCLNTPPTMAIYVAGLVFKWILKEGGLTEMAARSKQKSELLYSTIDQSNGFYIPHVEPNSRSRMNVVFTIKNPSLLNKFIKEAESKGLHGLAGHRSVGGLRASLYNAVTLPQVQQLTTFMKQFQIENSN</sequence>
<dbReference type="NCBIfam" id="NF003764">
    <property type="entry name" value="PRK05355.1"/>
    <property type="match status" value="1"/>
</dbReference>
<evidence type="ECO:0000256" key="1">
    <source>
        <dbReference type="ARBA" id="ARBA00001933"/>
    </source>
</evidence>
<keyword evidence="4 12" id="KW-0032">Aminotransferase</keyword>
<dbReference type="FunFam" id="3.40.640.10:FF:000010">
    <property type="entry name" value="Phosphoserine aminotransferase"/>
    <property type="match status" value="1"/>
</dbReference>
<dbReference type="GO" id="GO:0005737">
    <property type="term" value="C:cytoplasm"/>
    <property type="evidence" value="ECO:0007669"/>
    <property type="project" value="TreeGrafter"/>
</dbReference>
<evidence type="ECO:0000256" key="8">
    <source>
        <dbReference type="ARBA" id="ARBA00023299"/>
    </source>
</evidence>
<evidence type="ECO:0000256" key="10">
    <source>
        <dbReference type="ARBA" id="ARBA00049007"/>
    </source>
</evidence>
<dbReference type="EMBL" id="GIBP01004026">
    <property type="protein sequence ID" value="NDV32995.1"/>
    <property type="molecule type" value="Transcribed_RNA"/>
</dbReference>
<evidence type="ECO:0000256" key="4">
    <source>
        <dbReference type="ARBA" id="ARBA00022576"/>
    </source>
</evidence>
<evidence type="ECO:0000256" key="11">
    <source>
        <dbReference type="RuleBase" id="RU004504"/>
    </source>
</evidence>
<dbReference type="EC" id="2.6.1.52" evidence="12"/>
<feature type="domain" description="Aminotransferase class V" evidence="13">
    <location>
        <begin position="5"/>
        <end position="352"/>
    </location>
</feature>
<dbReference type="InterPro" id="IPR015424">
    <property type="entry name" value="PyrdxlP-dep_Trfase"/>
</dbReference>
<evidence type="ECO:0000259" key="13">
    <source>
        <dbReference type="Pfam" id="PF00266"/>
    </source>
</evidence>
<comment type="similarity">
    <text evidence="3">Belongs to the class-V pyridoxal-phosphate-dependent aminotransferase family. SerC subfamily.</text>
</comment>
<dbReference type="SUPFAM" id="SSF53383">
    <property type="entry name" value="PLP-dependent transferases"/>
    <property type="match status" value="1"/>
</dbReference>
<dbReference type="PANTHER" id="PTHR43247">
    <property type="entry name" value="PHOSPHOSERINE AMINOTRANSFERASE"/>
    <property type="match status" value="1"/>
</dbReference>
<evidence type="ECO:0000256" key="5">
    <source>
        <dbReference type="ARBA" id="ARBA00022605"/>
    </source>
</evidence>
<dbReference type="PROSITE" id="PS00595">
    <property type="entry name" value="AA_TRANSFER_CLASS_5"/>
    <property type="match status" value="1"/>
</dbReference>
<dbReference type="GO" id="GO:0004648">
    <property type="term" value="F:O-phospho-L-serine:2-oxoglutarate aminotransferase activity"/>
    <property type="evidence" value="ECO:0007669"/>
    <property type="project" value="UniProtKB-EC"/>
</dbReference>
<evidence type="ECO:0000313" key="14">
    <source>
        <dbReference type="EMBL" id="NDV32995.1"/>
    </source>
</evidence>
<dbReference type="FunFam" id="3.90.1150.10:FF:000006">
    <property type="entry name" value="Phosphoserine aminotransferase"/>
    <property type="match status" value="1"/>
</dbReference>
<dbReference type="NCBIfam" id="TIGR01364">
    <property type="entry name" value="serC_1"/>
    <property type="match status" value="1"/>
</dbReference>
<accession>A0A6B2L7S5</accession>
<evidence type="ECO:0000256" key="2">
    <source>
        <dbReference type="ARBA" id="ARBA00005099"/>
    </source>
</evidence>
<reference evidence="14" key="1">
    <citation type="journal article" date="2020" name="J. Eukaryot. Microbiol.">
        <title>De novo Sequencing, Assembly and Annotation of the Transcriptome for the Free-Living Testate Amoeba Arcella intermedia.</title>
        <authorList>
            <person name="Ribeiro G.M."/>
            <person name="Porfirio-Sousa A.L."/>
            <person name="Maurer-Alcala X.X."/>
            <person name="Katz L.A."/>
            <person name="Lahr D.J.G."/>
        </authorList>
    </citation>
    <scope>NUCLEOTIDE SEQUENCE</scope>
</reference>
<comment type="pathway">
    <text evidence="2 12">Amino-acid biosynthesis; L-serine biosynthesis; L-serine from 3-phospho-D-glycerate: step 2/3.</text>
</comment>
<proteinExistence type="inferred from homology"/>
<dbReference type="UniPathway" id="UPA00135">
    <property type="reaction ID" value="UER00197"/>
</dbReference>
<dbReference type="InterPro" id="IPR022278">
    <property type="entry name" value="Pser_aminoTfrase"/>
</dbReference>
<dbReference type="HAMAP" id="MF_00160">
    <property type="entry name" value="SerC_aminotrans_5"/>
    <property type="match status" value="1"/>
</dbReference>